<evidence type="ECO:0000256" key="1">
    <source>
        <dbReference type="SAM" id="MobiDB-lite"/>
    </source>
</evidence>
<feature type="domain" description="Integrase catalytic" evidence="2">
    <location>
        <begin position="214"/>
        <end position="444"/>
    </location>
</feature>
<evidence type="ECO:0000313" key="4">
    <source>
        <dbReference type="Proteomes" id="UP000001740"/>
    </source>
</evidence>
<dbReference type="EMBL" id="CP000967">
    <property type="protein sequence ID" value="ACD58940.1"/>
    <property type="molecule type" value="Genomic_DNA"/>
</dbReference>
<proteinExistence type="predicted"/>
<evidence type="ECO:0000313" key="3">
    <source>
        <dbReference type="EMBL" id="ACD58940.1"/>
    </source>
</evidence>
<dbReference type="Gene3D" id="3.30.420.10">
    <property type="entry name" value="Ribonuclease H-like superfamily/Ribonuclease H"/>
    <property type="match status" value="1"/>
</dbReference>
<accession>A0A0K0GKS5</accession>
<dbReference type="InterPro" id="IPR001584">
    <property type="entry name" value="Integrase_cat-core"/>
</dbReference>
<dbReference type="KEGG" id="xop:PXO_00554"/>
<sequence>MRRRRWRYAMRTDRTELFDAEQLQEWFKPDLSTVKPAFVDRFQRRCAALTAVLTEAMSLTRAAEANGLCRSRLKRMARLAPQLARDGHPFGYRVCVPWGTYEGNDDTDDPQMPSMAEPHAMRKVLRAQPTIATWIEGFTTKLPPGRPPKAFERLFAKIVAELKRLDQHAFYPLNQPDQGRRALLRYLRKVRIDDIAVPTLDEMGPSLTVLADAFRGRPFDRSEFDAHSVDIEAELGVALPNGGVVKRRITKLWFLCEVEIESRAILAWTLRVGRAYNNLDVASCVARALYPWTRRELTIPGLEYAPGAGMPSGLIGDRGRRRVRCIAMDNAKAHHSISFEEAMGRAHGAILYFGRAHEPRSRPVVEQLFSRLERGVLRDLPGGFEPATRLGERKLRISNFAPGDLPIQLHLFEELLDVLVANYNATPHPALGSLSPLQFLQMQTPRAFALSVPEPEKDAREMGSVLVPLVVHGNRKTGEMPHVNHLYVRYRSSELDQRWELVGRTVLARICRHDLRTLLLMRSATVPLGFVRAMPPWDRAPHDETTRTLAMQWTKLKGGLSFVGCECAVEAYTDHLRKLASSSQKAVDQLARMQQASGAKPPQPKPLPAVDLTVPTPRRGWVSFDGSRDH</sequence>
<feature type="region of interest" description="Disordered" evidence="1">
    <location>
        <begin position="592"/>
        <end position="630"/>
    </location>
</feature>
<dbReference type="GO" id="GO:0003676">
    <property type="term" value="F:nucleic acid binding"/>
    <property type="evidence" value="ECO:0007669"/>
    <property type="project" value="InterPro"/>
</dbReference>
<gene>
    <name evidence="3" type="ordered locus">PXO_00554</name>
</gene>
<dbReference type="GO" id="GO:0015074">
    <property type="term" value="P:DNA integration"/>
    <property type="evidence" value="ECO:0007669"/>
    <property type="project" value="InterPro"/>
</dbReference>
<reference evidence="3 4" key="1">
    <citation type="journal article" date="2008" name="BMC Genomics">
        <title>Genome sequence and rapid evolution of the rice pathogen Xanthomonas oryzae pv. oryzae PXO99A.</title>
        <authorList>
            <person name="Salzberg S.L."/>
            <person name="Sommer D.D."/>
            <person name="Schatz M.C."/>
            <person name="Phillippy A.M."/>
            <person name="Rabinowicz P.D."/>
            <person name="Tsuge S."/>
            <person name="Furutani A."/>
            <person name="Ochiai H."/>
            <person name="Delcher A.L."/>
            <person name="Kelley D."/>
            <person name="Madupu R."/>
            <person name="Puiu D."/>
            <person name="Radune D."/>
            <person name="Shumway M."/>
            <person name="Trapnell C."/>
            <person name="Aparna G."/>
            <person name="Jha G."/>
            <person name="Pandey A."/>
            <person name="Patil P.B."/>
            <person name="Ishihara H."/>
            <person name="Meyer D.F."/>
            <person name="Szurek B."/>
            <person name="Verdier V."/>
            <person name="Koebnik R."/>
            <person name="Dow J.M."/>
            <person name="Ryan R.P."/>
            <person name="Hirata H."/>
            <person name="Tsuyumu S."/>
            <person name="Won Lee S."/>
            <person name="Seo Y.S."/>
            <person name="Sriariyanum M."/>
            <person name="Ronald P.C."/>
            <person name="Sonti R.V."/>
            <person name="Van Sluys M.A."/>
            <person name="Leach J.E."/>
            <person name="White F.F."/>
            <person name="Bogdanove A.J."/>
        </authorList>
    </citation>
    <scope>NUCLEOTIDE SEQUENCE [LARGE SCALE GENOMIC DNA]</scope>
    <source>
        <strain evidence="3 4">PXO99A</strain>
    </source>
</reference>
<name>A0A0K0GKS5_XANOP</name>
<dbReference type="SUPFAM" id="SSF53098">
    <property type="entry name" value="Ribonuclease H-like"/>
    <property type="match status" value="1"/>
</dbReference>
<dbReference type="InterPro" id="IPR036397">
    <property type="entry name" value="RNaseH_sf"/>
</dbReference>
<evidence type="ECO:0000259" key="2">
    <source>
        <dbReference type="PROSITE" id="PS50994"/>
    </source>
</evidence>
<dbReference type="HOGENOM" id="CLU_029112_0_0_6"/>
<organism evidence="3 4">
    <name type="scientific">Xanthomonas oryzae pv. oryzae (strain PXO99A)</name>
    <dbReference type="NCBI Taxonomy" id="360094"/>
    <lineage>
        <taxon>Bacteria</taxon>
        <taxon>Pseudomonadati</taxon>
        <taxon>Pseudomonadota</taxon>
        <taxon>Gammaproteobacteria</taxon>
        <taxon>Lysobacterales</taxon>
        <taxon>Lysobacteraceae</taxon>
        <taxon>Xanthomonas</taxon>
    </lineage>
</organism>
<dbReference type="AlphaFoldDB" id="A0A0K0GKS5"/>
<dbReference type="PROSITE" id="PS50994">
    <property type="entry name" value="INTEGRASE"/>
    <property type="match status" value="1"/>
</dbReference>
<dbReference type="eggNOG" id="COG2801">
    <property type="taxonomic scope" value="Bacteria"/>
</dbReference>
<protein>
    <recommendedName>
        <fullName evidence="2">Integrase catalytic domain-containing protein</fullName>
    </recommendedName>
</protein>
<dbReference type="Proteomes" id="UP000001740">
    <property type="component" value="Chromosome"/>
</dbReference>
<dbReference type="InterPro" id="IPR012337">
    <property type="entry name" value="RNaseH-like_sf"/>
</dbReference>